<dbReference type="EMBL" id="CAINUL010000017">
    <property type="protein sequence ID" value="CAD0114135.1"/>
    <property type="molecule type" value="Genomic_DNA"/>
</dbReference>
<proteinExistence type="predicted"/>
<evidence type="ECO:0000313" key="3">
    <source>
        <dbReference type="EMBL" id="CAD0114135.1"/>
    </source>
</evidence>
<feature type="coiled-coil region" evidence="1">
    <location>
        <begin position="349"/>
        <end position="383"/>
    </location>
</feature>
<feature type="compositionally biased region" description="Polar residues" evidence="2">
    <location>
        <begin position="454"/>
        <end position="472"/>
    </location>
</feature>
<feature type="region of interest" description="Disordered" evidence="2">
    <location>
        <begin position="717"/>
        <end position="743"/>
    </location>
</feature>
<feature type="compositionally biased region" description="Polar residues" evidence="2">
    <location>
        <begin position="574"/>
        <end position="593"/>
    </location>
</feature>
<reference evidence="3" key="1">
    <citation type="submission" date="2020-06" db="EMBL/GenBank/DDBJ databases">
        <authorList>
            <person name="Onetto C."/>
        </authorList>
    </citation>
    <scope>NUCLEOTIDE SEQUENCE</scope>
</reference>
<sequence length="803" mass="86689">MTLKITPGSERGADVRLVTSDGFVIPFHTLIFEYGWLKLKDCKLQLHIDDCLRDGKTPVLLLFDVQTVWRVLFFIYKGTYQDEDQTLTFSRGEPPVSPSSANRLSDTPLEYQEAALTQGLHNLHLTSQPCRSPKLLKALASVKVYRAAITWDIDRLMVEAAHRFGNFISDSFDKDDFPQFVNAVFKSVVDSDGLLYGHLVEECFNHCQDLVENKVFLTVLEHNGKLAVLLYRRLARLQASTNGTSNMLPHTSSVSGPSNSASVDESSAVAGFQAQLTEALDAASVRQKRIEALEQEAARLKETVTEAQDAASSKQKQIDVLEQEAAHTKGQKTPSINLEGQVQKLMMQKVNKDAVIDNLEHQLEQLERKNVELGHTLTSANKRNAELVRQINSQRTGQPDATMHLLEHKEAVENAEKLQARLTASEDKIKELEAQLAAHAQQSMIAAPVFVSQSMTSSATQPSRPQEPTQPQYDAEPKRKIEGFGEMNGTMDTILKLSSTAPVARPPSPLPTPSVPTAPTMLDQPVASSGVMTFAERIARRRAAAGIQGGDQESASSSEVPPRMTVAIRGPSSAVEQSMRSPSIAPSASSTVAGNVPSVNDVPRDSHAAAIARGGGGSHSRLTNGGPHAASRTSVVTASVQTNGTSQHVAPQGNTTAAVSVVPPPTAHTARLMGSTAAPATTTNGEVNASPDERDSLIQRLTSHNDFLRAQLNDARAGPASNIQSQGRGGSGPPNGRASGGGGGDRLEKLLWALKQYALDHKSCNDCSINFNSQFRGIVDDINNGDLILLCSKCGNEKCRWHI</sequence>
<keyword evidence="4" id="KW-1185">Reference proteome</keyword>
<dbReference type="OrthoDB" id="6359816at2759"/>
<feature type="region of interest" description="Disordered" evidence="2">
    <location>
        <begin position="544"/>
        <end position="563"/>
    </location>
</feature>
<organism evidence="3 4">
    <name type="scientific">Aureobasidium uvarum</name>
    <dbReference type="NCBI Taxonomy" id="2773716"/>
    <lineage>
        <taxon>Eukaryota</taxon>
        <taxon>Fungi</taxon>
        <taxon>Dikarya</taxon>
        <taxon>Ascomycota</taxon>
        <taxon>Pezizomycotina</taxon>
        <taxon>Dothideomycetes</taxon>
        <taxon>Dothideomycetidae</taxon>
        <taxon>Dothideales</taxon>
        <taxon>Saccotheciaceae</taxon>
        <taxon>Aureobasidium</taxon>
    </lineage>
</organism>
<comment type="caution">
    <text evidence="3">The sequence shown here is derived from an EMBL/GenBank/DDBJ whole genome shotgun (WGS) entry which is preliminary data.</text>
</comment>
<feature type="coiled-coil region" evidence="1">
    <location>
        <begin position="276"/>
        <end position="324"/>
    </location>
</feature>
<evidence type="ECO:0000313" key="4">
    <source>
        <dbReference type="Proteomes" id="UP000745764"/>
    </source>
</evidence>
<dbReference type="AlphaFoldDB" id="A0A9N8KTS7"/>
<feature type="region of interest" description="Disordered" evidence="2">
    <location>
        <begin position="454"/>
        <end position="477"/>
    </location>
</feature>
<feature type="compositionally biased region" description="Gly residues" evidence="2">
    <location>
        <begin position="727"/>
        <end position="743"/>
    </location>
</feature>
<keyword evidence="1" id="KW-0175">Coiled coil</keyword>
<evidence type="ECO:0000256" key="2">
    <source>
        <dbReference type="SAM" id="MobiDB-lite"/>
    </source>
</evidence>
<feature type="region of interest" description="Disordered" evidence="2">
    <location>
        <begin position="570"/>
        <end position="638"/>
    </location>
</feature>
<name>A0A9N8KTS7_9PEZI</name>
<protein>
    <recommendedName>
        <fullName evidence="5">BTB domain-containing protein</fullName>
    </recommendedName>
</protein>
<gene>
    <name evidence="3" type="ORF">AWRI4620_LOCUS8390</name>
</gene>
<feature type="coiled-coil region" evidence="1">
    <location>
        <begin position="408"/>
        <end position="442"/>
    </location>
</feature>
<dbReference type="Proteomes" id="UP000745764">
    <property type="component" value="Unassembled WGS sequence"/>
</dbReference>
<evidence type="ECO:0008006" key="5">
    <source>
        <dbReference type="Google" id="ProtNLM"/>
    </source>
</evidence>
<accession>A0A9N8KTS7</accession>
<evidence type="ECO:0000256" key="1">
    <source>
        <dbReference type="SAM" id="Coils"/>
    </source>
</evidence>